<proteinExistence type="predicted"/>
<evidence type="ECO:0000313" key="2">
    <source>
        <dbReference type="Proteomes" id="UP001454036"/>
    </source>
</evidence>
<name>A0AAV3PF89_LITER</name>
<dbReference type="EMBL" id="BAABME010017323">
    <property type="protein sequence ID" value="GAA0149651.1"/>
    <property type="molecule type" value="Genomic_DNA"/>
</dbReference>
<sequence length="222" mass="25214">MSSKEEDINNIIDEAEETLSLSGLATSYNATKWADYYSRESQSSSSISSSMDQELQDEYFEFFSEEWSTTIPENIVFCGKLIPSKNPLTIHNETPLPNKRSSSSLFMSNSFSHKDRKGTIRNGTYLKQRSSSSKVWKWQSLLLVTARILTGGVELEDVKIRQSRQSPTSTPLIEINKVSHQEIEDVYRKRSRGLRGVIRALGCGDYFHTTNTKDSIKSLPRV</sequence>
<gene>
    <name evidence="1" type="ORF">LIER_36964</name>
</gene>
<dbReference type="Proteomes" id="UP001454036">
    <property type="component" value="Unassembled WGS sequence"/>
</dbReference>
<evidence type="ECO:0000313" key="1">
    <source>
        <dbReference type="EMBL" id="GAA0149651.1"/>
    </source>
</evidence>
<dbReference type="AlphaFoldDB" id="A0AAV3PF89"/>
<organism evidence="1 2">
    <name type="scientific">Lithospermum erythrorhizon</name>
    <name type="common">Purple gromwell</name>
    <name type="synonym">Lithospermum officinale var. erythrorhizon</name>
    <dbReference type="NCBI Taxonomy" id="34254"/>
    <lineage>
        <taxon>Eukaryota</taxon>
        <taxon>Viridiplantae</taxon>
        <taxon>Streptophyta</taxon>
        <taxon>Embryophyta</taxon>
        <taxon>Tracheophyta</taxon>
        <taxon>Spermatophyta</taxon>
        <taxon>Magnoliopsida</taxon>
        <taxon>eudicotyledons</taxon>
        <taxon>Gunneridae</taxon>
        <taxon>Pentapetalae</taxon>
        <taxon>asterids</taxon>
        <taxon>lamiids</taxon>
        <taxon>Boraginales</taxon>
        <taxon>Boraginaceae</taxon>
        <taxon>Boraginoideae</taxon>
        <taxon>Lithospermeae</taxon>
        <taxon>Lithospermum</taxon>
    </lineage>
</organism>
<dbReference type="PANTHER" id="PTHR34130:SF5">
    <property type="entry name" value="OS08G0243800 PROTEIN"/>
    <property type="match status" value="1"/>
</dbReference>
<dbReference type="PANTHER" id="PTHR34130">
    <property type="entry name" value="OS08G0243800 PROTEIN"/>
    <property type="match status" value="1"/>
</dbReference>
<keyword evidence="2" id="KW-1185">Reference proteome</keyword>
<protein>
    <submittedName>
        <fullName evidence="1">Uncharacterized protein</fullName>
    </submittedName>
</protein>
<accession>A0AAV3PF89</accession>
<reference evidence="1 2" key="1">
    <citation type="submission" date="2024-01" db="EMBL/GenBank/DDBJ databases">
        <title>The complete chloroplast genome sequence of Lithospermum erythrorhizon: insights into the phylogenetic relationship among Boraginaceae species and the maternal lineages of purple gromwells.</title>
        <authorList>
            <person name="Okada T."/>
            <person name="Watanabe K."/>
        </authorList>
    </citation>
    <scope>NUCLEOTIDE SEQUENCE [LARGE SCALE GENOMIC DNA]</scope>
</reference>
<comment type="caution">
    <text evidence="1">The sequence shown here is derived from an EMBL/GenBank/DDBJ whole genome shotgun (WGS) entry which is preliminary data.</text>
</comment>